<protein>
    <submittedName>
        <fullName evidence="3">Exonuclease domain-containing protein</fullName>
    </submittedName>
</protein>
<dbReference type="Pfam" id="PF00533">
    <property type="entry name" value="BRCT"/>
    <property type="match status" value="1"/>
</dbReference>
<dbReference type="PANTHER" id="PTHR30231:SF42">
    <property type="entry name" value="EXONUCLEASE"/>
    <property type="match status" value="1"/>
</dbReference>
<gene>
    <name evidence="3" type="ORF">ACFQDM_10425</name>
</gene>
<dbReference type="InterPro" id="IPR001357">
    <property type="entry name" value="BRCT_dom"/>
</dbReference>
<organism evidence="3 4">
    <name type="scientific">Ponticaulis profundi</name>
    <dbReference type="NCBI Taxonomy" id="2665222"/>
    <lineage>
        <taxon>Bacteria</taxon>
        <taxon>Pseudomonadati</taxon>
        <taxon>Pseudomonadota</taxon>
        <taxon>Alphaproteobacteria</taxon>
        <taxon>Hyphomonadales</taxon>
        <taxon>Hyphomonadaceae</taxon>
        <taxon>Ponticaulis</taxon>
    </lineage>
</organism>
<dbReference type="SUPFAM" id="SSF53098">
    <property type="entry name" value="Ribonuclease H-like"/>
    <property type="match status" value="1"/>
</dbReference>
<keyword evidence="3" id="KW-0378">Hydrolase</keyword>
<feature type="domain" description="Exonuclease" evidence="2">
    <location>
        <begin position="2"/>
        <end position="166"/>
    </location>
</feature>
<evidence type="ECO:0000313" key="4">
    <source>
        <dbReference type="Proteomes" id="UP001596303"/>
    </source>
</evidence>
<dbReference type="SUPFAM" id="SSF52113">
    <property type="entry name" value="BRCT domain"/>
    <property type="match status" value="1"/>
</dbReference>
<dbReference type="InterPro" id="IPR036397">
    <property type="entry name" value="RNaseH_sf"/>
</dbReference>
<dbReference type="CDD" id="cd06130">
    <property type="entry name" value="DNA_pol_III_epsilon_like"/>
    <property type="match status" value="1"/>
</dbReference>
<keyword evidence="3" id="KW-0540">Nuclease</keyword>
<dbReference type="Proteomes" id="UP001596303">
    <property type="component" value="Unassembled WGS sequence"/>
</dbReference>
<dbReference type="SMART" id="SM00292">
    <property type="entry name" value="BRCT"/>
    <property type="match status" value="1"/>
</dbReference>
<dbReference type="PANTHER" id="PTHR30231">
    <property type="entry name" value="DNA POLYMERASE III SUBUNIT EPSILON"/>
    <property type="match status" value="1"/>
</dbReference>
<accession>A0ABW1SB97</accession>
<evidence type="ECO:0000259" key="1">
    <source>
        <dbReference type="SMART" id="SM00292"/>
    </source>
</evidence>
<evidence type="ECO:0000313" key="3">
    <source>
        <dbReference type="EMBL" id="MFC6198499.1"/>
    </source>
</evidence>
<dbReference type="SMART" id="SM00479">
    <property type="entry name" value="EXOIII"/>
    <property type="match status" value="1"/>
</dbReference>
<dbReference type="CDD" id="cd17748">
    <property type="entry name" value="BRCT_DNA_ligase_like"/>
    <property type="match status" value="1"/>
</dbReference>
<keyword evidence="3" id="KW-0269">Exonuclease</keyword>
<dbReference type="InterPro" id="IPR012337">
    <property type="entry name" value="RNaseH-like_sf"/>
</dbReference>
<feature type="domain" description="BRCT" evidence="1">
    <location>
        <begin position="203"/>
        <end position="283"/>
    </location>
</feature>
<sequence length="297" mass="32072">MNFVAVDVETANSSRASICSIGVASFSDGKLVDEFYTLLNPQTDFYSHNIQIHGITEADVANAPTFADISEELFSRFSENIVVSHSSFDRGAIEQSAERFDISLPELCWLDSAQVARRTWAECARRGYGLANLCSRIGYLFHHHNALEDAKAAGHVLLAAMHHSGLGLHDWVDRVTLPLAEFHGDGTTHVAASTTHRREGNAQGGLYGEVVVFTGNLAIPRQQAADIAAAVGCDVRNSVTGKTTMLVVGDSDAENPSSKVLKAQANGVRCVSELAFFTSALKALEEQTGQKVDFSWS</sequence>
<dbReference type="GO" id="GO:0004527">
    <property type="term" value="F:exonuclease activity"/>
    <property type="evidence" value="ECO:0007669"/>
    <property type="project" value="UniProtKB-KW"/>
</dbReference>
<dbReference type="Gene3D" id="3.30.420.10">
    <property type="entry name" value="Ribonuclease H-like superfamily/Ribonuclease H"/>
    <property type="match status" value="1"/>
</dbReference>
<proteinExistence type="predicted"/>
<dbReference type="EMBL" id="JBHSSW010000012">
    <property type="protein sequence ID" value="MFC6198499.1"/>
    <property type="molecule type" value="Genomic_DNA"/>
</dbReference>
<name>A0ABW1SB97_9PROT</name>
<dbReference type="InterPro" id="IPR036420">
    <property type="entry name" value="BRCT_dom_sf"/>
</dbReference>
<dbReference type="Gene3D" id="3.40.50.10190">
    <property type="entry name" value="BRCT domain"/>
    <property type="match status" value="1"/>
</dbReference>
<reference evidence="4" key="1">
    <citation type="journal article" date="2019" name="Int. J. Syst. Evol. Microbiol.">
        <title>The Global Catalogue of Microorganisms (GCM) 10K type strain sequencing project: providing services to taxonomists for standard genome sequencing and annotation.</title>
        <authorList>
            <consortium name="The Broad Institute Genomics Platform"/>
            <consortium name="The Broad Institute Genome Sequencing Center for Infectious Disease"/>
            <person name="Wu L."/>
            <person name="Ma J."/>
        </authorList>
    </citation>
    <scope>NUCLEOTIDE SEQUENCE [LARGE SCALE GENOMIC DNA]</scope>
    <source>
        <strain evidence="4">CGMCC-1.15741</strain>
    </source>
</reference>
<dbReference type="InterPro" id="IPR013520">
    <property type="entry name" value="Ribonucl_H"/>
</dbReference>
<evidence type="ECO:0000259" key="2">
    <source>
        <dbReference type="SMART" id="SM00479"/>
    </source>
</evidence>
<dbReference type="RefSeq" id="WP_377378761.1">
    <property type="nucleotide sequence ID" value="NZ_JBHSSW010000012.1"/>
</dbReference>
<comment type="caution">
    <text evidence="3">The sequence shown here is derived from an EMBL/GenBank/DDBJ whole genome shotgun (WGS) entry which is preliminary data.</text>
</comment>
<dbReference type="Pfam" id="PF00929">
    <property type="entry name" value="RNase_T"/>
    <property type="match status" value="1"/>
</dbReference>
<keyword evidence="4" id="KW-1185">Reference proteome</keyword>